<protein>
    <submittedName>
        <fullName evidence="2">Putative secreted protein</fullName>
    </submittedName>
</protein>
<evidence type="ECO:0000256" key="1">
    <source>
        <dbReference type="SAM" id="SignalP"/>
    </source>
</evidence>
<name>A0A224XVU5_9HEMI</name>
<reference evidence="2" key="1">
    <citation type="journal article" date="2018" name="PLoS Negl. Trop. Dis.">
        <title>An insight into the salivary gland and fat body transcriptome of Panstrongylus lignarius (Hemiptera: Heteroptera), the main vector of Chagas disease in Peru.</title>
        <authorList>
            <person name="Nevoa J.C."/>
            <person name="Mendes M.T."/>
            <person name="da Silva M.V."/>
            <person name="Soares S.C."/>
            <person name="Oliveira C.J.F."/>
            <person name="Ribeiro J.M.C."/>
        </authorList>
    </citation>
    <scope>NUCLEOTIDE SEQUENCE</scope>
</reference>
<feature type="signal peptide" evidence="1">
    <location>
        <begin position="1"/>
        <end position="25"/>
    </location>
</feature>
<evidence type="ECO:0000313" key="2">
    <source>
        <dbReference type="EMBL" id="JAW13978.1"/>
    </source>
</evidence>
<feature type="chain" id="PRO_5012081594" evidence="1">
    <location>
        <begin position="26"/>
        <end position="145"/>
    </location>
</feature>
<accession>A0A224XVU5</accession>
<keyword evidence="1" id="KW-0732">Signal</keyword>
<sequence>MGDEGGLLAGSDLIQVFIALTVTLAEICELAVEVVNSSCCTISTENFVRPSLWPAVAGEDFDGGPSITPPAVTLLPMKLSLPFDSTSSEALRFVAYLGSEVEVLCRESAGFFSDFFTVRLALFSRKRCFSNSVSWTFCSTTPLNE</sequence>
<dbReference type="EMBL" id="GFTR01002448">
    <property type="protein sequence ID" value="JAW13978.1"/>
    <property type="molecule type" value="Transcribed_RNA"/>
</dbReference>
<organism evidence="2">
    <name type="scientific">Panstrongylus lignarius</name>
    <dbReference type="NCBI Taxonomy" id="156445"/>
    <lineage>
        <taxon>Eukaryota</taxon>
        <taxon>Metazoa</taxon>
        <taxon>Ecdysozoa</taxon>
        <taxon>Arthropoda</taxon>
        <taxon>Hexapoda</taxon>
        <taxon>Insecta</taxon>
        <taxon>Pterygota</taxon>
        <taxon>Neoptera</taxon>
        <taxon>Paraneoptera</taxon>
        <taxon>Hemiptera</taxon>
        <taxon>Heteroptera</taxon>
        <taxon>Panheteroptera</taxon>
        <taxon>Cimicomorpha</taxon>
        <taxon>Reduviidae</taxon>
        <taxon>Triatominae</taxon>
        <taxon>Panstrongylus</taxon>
    </lineage>
</organism>
<dbReference type="AlphaFoldDB" id="A0A224XVU5"/>
<proteinExistence type="predicted"/>